<organism evidence="2 3">
    <name type="scientific">Elysia crispata</name>
    <name type="common">lettuce slug</name>
    <dbReference type="NCBI Taxonomy" id="231223"/>
    <lineage>
        <taxon>Eukaryota</taxon>
        <taxon>Metazoa</taxon>
        <taxon>Spiralia</taxon>
        <taxon>Lophotrochozoa</taxon>
        <taxon>Mollusca</taxon>
        <taxon>Gastropoda</taxon>
        <taxon>Heterobranchia</taxon>
        <taxon>Euthyneura</taxon>
        <taxon>Panpulmonata</taxon>
        <taxon>Sacoglossa</taxon>
        <taxon>Placobranchoidea</taxon>
        <taxon>Plakobranchidae</taxon>
        <taxon>Elysia</taxon>
    </lineage>
</organism>
<comment type="caution">
    <text evidence="2">The sequence shown here is derived from an EMBL/GenBank/DDBJ whole genome shotgun (WGS) entry which is preliminary data.</text>
</comment>
<gene>
    <name evidence="2" type="ORF">RRG08_024383</name>
</gene>
<dbReference type="AlphaFoldDB" id="A0AAE0ZKS4"/>
<sequence>MHLVLKWTMNVLPRYFNSYKGALARNFRLTTCELNQLMLIASSVCQANLCHRRSIKTPDKSGGQVMKVLKPVRVTSQQKKTSRLSAFRSKKDKRHSEMHELPIFHDEEFEAYEDRLASTVSQYSSKMAAYGAEAKFTRSQAKELATLKHHTIKQKHFRPASSPNLLTWAAKEQIRFLHSSNPEDWTIDSLAEHFPVAEEALKRILKSSRGILQEKDILQHDKEVLENWNNLHFQIESGDITEEDFEFYFKCFFNSQNNCLVANAVCQPYLPRPEHVKRQKRRGPLSLIVEDCLKLQEKEIQILLKEQIPSLSRQISSKLEDTALLFQKIALSYKRINKDNSMPSLPYVDVGKRKENHFAHKKRSPGSSVDPNSGVKSINVRKNKPSLSGTYISNKTVYDENGEFLYKIP</sequence>
<name>A0AAE0ZKS4_9GAST</name>
<dbReference type="PANTHER" id="PTHR13475:SF3">
    <property type="entry name" value="NEUGRIN"/>
    <property type="match status" value="1"/>
</dbReference>
<feature type="compositionally biased region" description="Polar residues" evidence="1">
    <location>
        <begin position="365"/>
        <end position="376"/>
    </location>
</feature>
<dbReference type="GO" id="GO:0005634">
    <property type="term" value="C:nucleus"/>
    <property type="evidence" value="ECO:0007669"/>
    <property type="project" value="TreeGrafter"/>
</dbReference>
<evidence type="ECO:0008006" key="4">
    <source>
        <dbReference type="Google" id="ProtNLM"/>
    </source>
</evidence>
<dbReference type="Pfam" id="PF06413">
    <property type="entry name" value="Neugrin"/>
    <property type="match status" value="1"/>
</dbReference>
<evidence type="ECO:0000313" key="2">
    <source>
        <dbReference type="EMBL" id="KAK3771308.1"/>
    </source>
</evidence>
<protein>
    <recommendedName>
        <fullName evidence="4">Neugrin</fullName>
    </recommendedName>
</protein>
<proteinExistence type="predicted"/>
<dbReference type="Proteomes" id="UP001283361">
    <property type="component" value="Unassembled WGS sequence"/>
</dbReference>
<keyword evidence="3" id="KW-1185">Reference proteome</keyword>
<accession>A0AAE0ZKS4</accession>
<evidence type="ECO:0000313" key="3">
    <source>
        <dbReference type="Proteomes" id="UP001283361"/>
    </source>
</evidence>
<reference evidence="2" key="1">
    <citation type="journal article" date="2023" name="G3 (Bethesda)">
        <title>A reference genome for the long-term kleptoplast-retaining sea slug Elysia crispata morphotype clarki.</title>
        <authorList>
            <person name="Eastman K.E."/>
            <person name="Pendleton A.L."/>
            <person name="Shaikh M.A."/>
            <person name="Suttiyut T."/>
            <person name="Ogas R."/>
            <person name="Tomko P."/>
            <person name="Gavelis G."/>
            <person name="Widhalm J.R."/>
            <person name="Wisecaver J.H."/>
        </authorList>
    </citation>
    <scope>NUCLEOTIDE SEQUENCE</scope>
    <source>
        <strain evidence="2">ECLA1</strain>
    </source>
</reference>
<evidence type="ECO:0000256" key="1">
    <source>
        <dbReference type="SAM" id="MobiDB-lite"/>
    </source>
</evidence>
<dbReference type="PANTHER" id="PTHR13475">
    <property type="entry name" value="NEUGRIN"/>
    <property type="match status" value="1"/>
</dbReference>
<feature type="region of interest" description="Disordered" evidence="1">
    <location>
        <begin position="356"/>
        <end position="377"/>
    </location>
</feature>
<dbReference type="InterPro" id="IPR010487">
    <property type="entry name" value="NGRN/Rrg9"/>
</dbReference>
<dbReference type="EMBL" id="JAWDGP010003760">
    <property type="protein sequence ID" value="KAK3771308.1"/>
    <property type="molecule type" value="Genomic_DNA"/>
</dbReference>